<dbReference type="Proteomes" id="UP000203142">
    <property type="component" value="Segment"/>
</dbReference>
<organism evidence="1 2">
    <name type="scientific">Leuconostoc phage Ln-9</name>
    <dbReference type="NCBI Taxonomy" id="1536605"/>
    <lineage>
        <taxon>Viruses</taxon>
        <taxon>Duplodnaviria</taxon>
        <taxon>Heunggongvirae</taxon>
        <taxon>Uroviricota</taxon>
        <taxon>Caudoviricetes</taxon>
        <taxon>Mccleskeyvirinae</taxon>
        <taxon>Unaquatrovirus</taxon>
        <taxon>Unaquatrovirus Ln9</taxon>
    </lineage>
</organism>
<dbReference type="GeneID" id="24723717"/>
<keyword evidence="2" id="KW-1185">Reference proteome</keyword>
<dbReference type="EMBL" id="KM262192">
    <property type="protein sequence ID" value="AIM50882.1"/>
    <property type="molecule type" value="Genomic_DNA"/>
</dbReference>
<evidence type="ECO:0000313" key="2">
    <source>
        <dbReference type="Proteomes" id="UP000203142"/>
    </source>
</evidence>
<accession>A0A0D3MJV2</accession>
<dbReference type="RefSeq" id="YP_009149990.1">
    <property type="nucleotide sequence ID" value="NC_027358.1"/>
</dbReference>
<gene>
    <name evidence="1" type="ORF">Ln9_0033</name>
</gene>
<name>A0A0D3MJV2_9CAUD</name>
<evidence type="ECO:0000313" key="1">
    <source>
        <dbReference type="EMBL" id="AIM50882.1"/>
    </source>
</evidence>
<sequence length="81" mass="9641">MSEVFVKIKDKKHAIKVMKRLVRIGYKKTEFSTDHKVRTICVFSDGTYQLLTRSDCWGTRIKPKDVMNSEPVYYFLERNHV</sequence>
<dbReference type="KEGG" id="vg:24723717"/>
<reference evidence="1 2" key="1">
    <citation type="journal article" date="2015" name="Int. J. Food Microbiol.">
        <title>Phages of dairy Leuconostoc mesenteroides: Genomics and factors influencing their adsorption.</title>
        <authorList>
            <person name="Pujato S.A."/>
            <person name="Mercanti D.J."/>
            <person name="Guglielmotti D.M."/>
            <person name="Rousseau G.M."/>
            <person name="Moineau S."/>
            <person name="Reinheimer J.A."/>
            <person name="Quiberoni A.D."/>
        </authorList>
    </citation>
    <scope>NUCLEOTIDE SEQUENCE [LARGE SCALE GENOMIC DNA]</scope>
</reference>
<proteinExistence type="predicted"/>
<protein>
    <submittedName>
        <fullName evidence="1">Uncharacterized protein</fullName>
    </submittedName>
</protein>